<feature type="region of interest" description="Disordered" evidence="1">
    <location>
        <begin position="1"/>
        <end position="106"/>
    </location>
</feature>
<dbReference type="GO" id="GO:0005634">
    <property type="term" value="C:nucleus"/>
    <property type="evidence" value="ECO:0007669"/>
    <property type="project" value="UniProtKB-UniRule"/>
</dbReference>
<dbReference type="EnsemblMetazoa" id="PPAI008460-RA">
    <property type="protein sequence ID" value="PPAI008460-PA"/>
    <property type="gene ID" value="PPAI008460"/>
</dbReference>
<dbReference type="InterPro" id="IPR009071">
    <property type="entry name" value="HMG_box_dom"/>
</dbReference>
<feature type="region of interest" description="Disordered" evidence="1">
    <location>
        <begin position="221"/>
        <end position="253"/>
    </location>
</feature>
<dbReference type="VEuPathDB" id="VectorBase:PPAI008460"/>
<dbReference type="VEuPathDB" id="VectorBase:PPAPM1_006397"/>
<dbReference type="GO" id="GO:0003677">
    <property type="term" value="F:DNA binding"/>
    <property type="evidence" value="ECO:0007669"/>
    <property type="project" value="UniProtKB-UniRule"/>
</dbReference>
<protein>
    <submittedName>
        <fullName evidence="2">Uncharacterized protein</fullName>
    </submittedName>
</protein>
<dbReference type="InterPro" id="IPR042477">
    <property type="entry name" value="HMGXB4"/>
</dbReference>
<dbReference type="InterPro" id="IPR036910">
    <property type="entry name" value="HMG_box_dom_sf"/>
</dbReference>
<dbReference type="EMBL" id="AJVK01065597">
    <property type="status" value="NOT_ANNOTATED_CDS"/>
    <property type="molecule type" value="Genomic_DNA"/>
</dbReference>
<reference evidence="2" key="1">
    <citation type="submission" date="2022-08" db="UniProtKB">
        <authorList>
            <consortium name="EnsemblMetazoa"/>
        </authorList>
    </citation>
    <scope>IDENTIFICATION</scope>
    <source>
        <strain evidence="2">Israel</strain>
    </source>
</reference>
<dbReference type="PROSITE" id="PS50118">
    <property type="entry name" value="HMG_BOX_2"/>
    <property type="match status" value="1"/>
</dbReference>
<dbReference type="PANTHER" id="PTHR46584">
    <property type="entry name" value="HMG DOMAIN-CONTAINING PROTEIN 4"/>
    <property type="match status" value="1"/>
</dbReference>
<dbReference type="Pfam" id="PF00505">
    <property type="entry name" value="HMG_box"/>
    <property type="match status" value="1"/>
</dbReference>
<keyword evidence="3" id="KW-1185">Reference proteome</keyword>
<organism evidence="2 3">
    <name type="scientific">Phlebotomus papatasi</name>
    <name type="common">Sandfly</name>
    <dbReference type="NCBI Taxonomy" id="29031"/>
    <lineage>
        <taxon>Eukaryota</taxon>
        <taxon>Metazoa</taxon>
        <taxon>Ecdysozoa</taxon>
        <taxon>Arthropoda</taxon>
        <taxon>Hexapoda</taxon>
        <taxon>Insecta</taxon>
        <taxon>Pterygota</taxon>
        <taxon>Neoptera</taxon>
        <taxon>Endopterygota</taxon>
        <taxon>Diptera</taxon>
        <taxon>Nematocera</taxon>
        <taxon>Psychodoidea</taxon>
        <taxon>Psychodidae</taxon>
        <taxon>Phlebotomus</taxon>
        <taxon>Phlebotomus</taxon>
    </lineage>
</organism>
<dbReference type="CDD" id="cd00084">
    <property type="entry name" value="HMG-box_SF"/>
    <property type="match status" value="1"/>
</dbReference>
<evidence type="ECO:0000313" key="2">
    <source>
        <dbReference type="EnsemblMetazoa" id="PPAI008460-PA"/>
    </source>
</evidence>
<dbReference type="Gene3D" id="1.10.30.10">
    <property type="entry name" value="High mobility group box domain"/>
    <property type="match status" value="1"/>
</dbReference>
<dbReference type="Proteomes" id="UP000092462">
    <property type="component" value="Unassembled WGS sequence"/>
</dbReference>
<feature type="compositionally biased region" description="Basic residues" evidence="1">
    <location>
        <begin position="40"/>
        <end position="54"/>
    </location>
</feature>
<name>A0A1B0DJN6_PHLPP</name>
<accession>A0A1B0DJN6</accession>
<sequence length="355" mass="39237">MENTPSKQDGVSMSRSGRLLKKSSKLVDFQSPDDLDSRTKRTSSHKSSKTPHSVHKAEPVDSPMSQAFPAIKNEMLDQEMEVPESGSAGKEDMEVERSYEMSENYQDSAPSKSIYITEKSTKKKVMKDGRLVLTKAQRKDKGKSRYTAYMLWAKDVRQELLYSHPALDFATISRRLGEMWANVPSNVKFNWRRKAKRLAAKGAKPDKSVLGLKRANSKFLNKNSPAAHKGATAAKTLTKPPKDSDTDKSPPLTTLIKSISSPQVYRVNTSHPLDVAAHLKLLGDNLTIIGQRLKEHEGQIAVSGSLSVLLDSLLCSLGPLMCLTVHIPGISDRLDGIKDTLHNTLDNIAYVMPGL</sequence>
<dbReference type="AlphaFoldDB" id="A0A1B0DJN6"/>
<feature type="compositionally biased region" description="Polar residues" evidence="1">
    <location>
        <begin position="1"/>
        <end position="11"/>
    </location>
</feature>
<evidence type="ECO:0000313" key="3">
    <source>
        <dbReference type="Proteomes" id="UP000092462"/>
    </source>
</evidence>
<feature type="compositionally biased region" description="Basic and acidic residues" evidence="1">
    <location>
        <begin position="89"/>
        <end position="100"/>
    </location>
</feature>
<dbReference type="PANTHER" id="PTHR46584:SF1">
    <property type="entry name" value="HMG DOMAIN-CONTAINING PROTEIN 4"/>
    <property type="match status" value="1"/>
</dbReference>
<proteinExistence type="predicted"/>
<dbReference type="SUPFAM" id="SSF47095">
    <property type="entry name" value="HMG-box"/>
    <property type="match status" value="1"/>
</dbReference>
<evidence type="ECO:0000256" key="1">
    <source>
        <dbReference type="SAM" id="MobiDB-lite"/>
    </source>
</evidence>
<dbReference type="SMART" id="SM00398">
    <property type="entry name" value="HMG"/>
    <property type="match status" value="1"/>
</dbReference>